<dbReference type="EMBL" id="MVFC01000004">
    <property type="protein sequence ID" value="OON81311.1"/>
    <property type="molecule type" value="Genomic_DNA"/>
</dbReference>
<dbReference type="AlphaFoldDB" id="A0A1V4ABS1"/>
<evidence type="ECO:0000313" key="2">
    <source>
        <dbReference type="EMBL" id="OON81311.1"/>
    </source>
</evidence>
<name>A0A1V4ABS1_9ACTN</name>
<dbReference type="InterPro" id="IPR056935">
    <property type="entry name" value="Rv0428c-like_C"/>
</dbReference>
<gene>
    <name evidence="2" type="ORF">B1H18_08155</name>
</gene>
<keyword evidence="2" id="KW-0808">Transferase</keyword>
<dbReference type="Proteomes" id="UP000190539">
    <property type="component" value="Unassembled WGS sequence"/>
</dbReference>
<dbReference type="GO" id="GO:0016747">
    <property type="term" value="F:acyltransferase activity, transferring groups other than amino-acyl groups"/>
    <property type="evidence" value="ECO:0007669"/>
    <property type="project" value="InterPro"/>
</dbReference>
<accession>A0A1V4ABS1</accession>
<dbReference type="InterPro" id="IPR000182">
    <property type="entry name" value="GNAT_dom"/>
</dbReference>
<dbReference type="PROSITE" id="PS51186">
    <property type="entry name" value="GNAT"/>
    <property type="match status" value="1"/>
</dbReference>
<sequence length="340" mass="36321">MEFTVGGRLEVRINSSDVGKRVSVRSVVEPGHDGAKFTDTVGILTSWNDGVLLITRRTGDSVRIEETALVAGKPVPTAPARRRGPSATFPELARAQAGAWQPLESEGLGDWVLRASEGFTRRANSVLVAGEPGVPLDQALERVVDWYGRRGLPAYIQTSTGADSTHEVLSARLEERGWRREVSANVMVGPLAPLADAEDAARLDGVAMARQPDTHWLGRYNRASSAGAVSPGVLRVLGSGASTWFATVPGESPEASATAIGRCVVDGRWAGFAAVEVAAARRREGLASLVMAALARQALDEGASASWLQVESDNTGALALYDRLGFAVHHRYHHYRYMGS</sequence>
<dbReference type="InterPro" id="IPR016181">
    <property type="entry name" value="Acyl_CoA_acyltransferase"/>
</dbReference>
<feature type="domain" description="N-acetyltransferase" evidence="1">
    <location>
        <begin position="186"/>
        <end position="340"/>
    </location>
</feature>
<keyword evidence="3" id="KW-1185">Reference proteome</keyword>
<proteinExistence type="predicted"/>
<dbReference type="Gene3D" id="3.40.630.30">
    <property type="match status" value="1"/>
</dbReference>
<evidence type="ECO:0000313" key="3">
    <source>
        <dbReference type="Proteomes" id="UP000190539"/>
    </source>
</evidence>
<dbReference type="SUPFAM" id="SSF55729">
    <property type="entry name" value="Acyl-CoA N-acyltransferases (Nat)"/>
    <property type="match status" value="1"/>
</dbReference>
<dbReference type="OrthoDB" id="9775595at2"/>
<protein>
    <submittedName>
        <fullName evidence="2">GNAT family N-acetyltransferase</fullName>
    </submittedName>
</protein>
<organism evidence="2 3">
    <name type="scientific">Streptomyces tsukubensis</name>
    <dbReference type="NCBI Taxonomy" id="83656"/>
    <lineage>
        <taxon>Bacteria</taxon>
        <taxon>Bacillati</taxon>
        <taxon>Actinomycetota</taxon>
        <taxon>Actinomycetes</taxon>
        <taxon>Kitasatosporales</taxon>
        <taxon>Streptomycetaceae</taxon>
        <taxon>Streptomyces</taxon>
    </lineage>
</organism>
<evidence type="ECO:0000259" key="1">
    <source>
        <dbReference type="PROSITE" id="PS51186"/>
    </source>
</evidence>
<dbReference type="RefSeq" id="WP_077966229.1">
    <property type="nucleotide sequence ID" value="NZ_CP045178.1"/>
</dbReference>
<comment type="caution">
    <text evidence="2">The sequence shown here is derived from an EMBL/GenBank/DDBJ whole genome shotgun (WGS) entry which is preliminary data.</text>
</comment>
<dbReference type="STRING" id="83656.B1H18_08155"/>
<dbReference type="Pfam" id="PF24553">
    <property type="entry name" value="Rv0428c_C"/>
    <property type="match status" value="1"/>
</dbReference>
<reference evidence="2 3" key="1">
    <citation type="submission" date="2017-02" db="EMBL/GenBank/DDBJ databases">
        <title>Draft Genome Sequence of Streptomyces tsukubaensis F601, a Producer of the immunosuppressant tacrolimus FK506.</title>
        <authorList>
            <person name="Zong G."/>
            <person name="Zhong C."/>
            <person name="Fu J."/>
            <person name="Qin R."/>
            <person name="Cao G."/>
        </authorList>
    </citation>
    <scope>NUCLEOTIDE SEQUENCE [LARGE SCALE GENOMIC DNA]</scope>
    <source>
        <strain evidence="2 3">F601</strain>
    </source>
</reference>